<reference evidence="4" key="1">
    <citation type="submission" date="2016-10" db="EMBL/GenBank/DDBJ databases">
        <authorList>
            <person name="Varghese N."/>
            <person name="Submissions S."/>
        </authorList>
    </citation>
    <scope>NUCLEOTIDE SEQUENCE [LARGE SCALE GENOMIC DNA]</scope>
    <source>
        <strain evidence="4">R-53102</strain>
    </source>
</reference>
<feature type="domain" description="Helicase ATP-binding" evidence="1">
    <location>
        <begin position="224"/>
        <end position="376"/>
    </location>
</feature>
<name>A0A1I1TWI2_9LACO</name>
<dbReference type="STRING" id="1505723.SAMN04487792_1657"/>
<accession>A0A1I1TWI2</accession>
<dbReference type="PANTHER" id="PTHR47396:SF1">
    <property type="entry name" value="ATP-DEPENDENT HELICASE IRC3-RELATED"/>
    <property type="match status" value="1"/>
</dbReference>
<gene>
    <name evidence="3" type="ORF">SAMN04487792_1657</name>
</gene>
<protein>
    <submittedName>
        <fullName evidence="3">PLD-like domain-containing protein</fullName>
    </submittedName>
</protein>
<proteinExistence type="predicted"/>
<dbReference type="Pfam" id="PF04851">
    <property type="entry name" value="ResIII"/>
    <property type="match status" value="1"/>
</dbReference>
<dbReference type="Pfam" id="PF26350">
    <property type="entry name" value="DUF8090"/>
    <property type="match status" value="1"/>
</dbReference>
<feature type="domain" description="Helicase C-terminal" evidence="2">
    <location>
        <begin position="427"/>
        <end position="577"/>
    </location>
</feature>
<dbReference type="Gene3D" id="3.40.50.300">
    <property type="entry name" value="P-loop containing nucleotide triphosphate hydrolases"/>
    <property type="match status" value="2"/>
</dbReference>
<dbReference type="AlphaFoldDB" id="A0A1I1TWI2"/>
<dbReference type="InterPro" id="IPR006935">
    <property type="entry name" value="Helicase/UvrB_N"/>
</dbReference>
<dbReference type="InterPro" id="IPR025202">
    <property type="entry name" value="PLD-like_dom"/>
</dbReference>
<dbReference type="InterPro" id="IPR001650">
    <property type="entry name" value="Helicase_C-like"/>
</dbReference>
<dbReference type="GO" id="GO:0005829">
    <property type="term" value="C:cytosol"/>
    <property type="evidence" value="ECO:0007669"/>
    <property type="project" value="TreeGrafter"/>
</dbReference>
<dbReference type="Gene3D" id="3.30.870.10">
    <property type="entry name" value="Endonuclease Chain A"/>
    <property type="match status" value="1"/>
</dbReference>
<dbReference type="SUPFAM" id="SSF52540">
    <property type="entry name" value="P-loop containing nucleoside triphosphate hydrolases"/>
    <property type="match status" value="1"/>
</dbReference>
<dbReference type="SMART" id="SM00490">
    <property type="entry name" value="HELICc"/>
    <property type="match status" value="1"/>
</dbReference>
<dbReference type="SMART" id="SM00487">
    <property type="entry name" value="DEXDc"/>
    <property type="match status" value="1"/>
</dbReference>
<dbReference type="InterPro" id="IPR050742">
    <property type="entry name" value="Helicase_Restrict-Modif_Enz"/>
</dbReference>
<sequence length="947" mass="109246">MNDTLQDAILNGLYDLSYPGHEIVGPKLLTNTKHENIWLTLRYELMHCKNFTWAVAFITQDMLVPFKVIMADLAQQGISGTLITGDYLNFNNPRVFHELLKIDNLSIKIAPKNGFHVKGYFFEHDDWQTMIIGSANFTRSALLSNYEWALKVSAKENATLTKQMNKQLETLKKVSQELTSSWLQTYEQSWVRPQIKQQAKSQPPISQEIVPNQMQKTALKQLRQLIARGQSRGLIVSATGTGKTYLGAFAVKAFKPRKFIYVVHREQIARNALASFYQVIGGAKTDYGLLTGNKHELNRKYIFATVQTLSQSKVLAELSQTEFDYILIDEAHRSAAPSYQRIFKKFKPKFWLGMTATPERMDNQDVYQLFDYNLAYEIRLQDALKERMLTPFHYVGVADYEVDNEVIDETANLRYLLAPKRVDYVLQQLDYYGYCGNRAKGLVFCSRQEEARELAQAFSAKGHPAVALTNQDSEKRRQEVVEQLEQGKLDYIITVDLFNEGIDIPALNQIVMLRNTQSSIVFIQQLGRGLRKYAGKDYVTVIDFIGNYKNNYLIPIALNQDNSRDIEQVRKETILPGFIDVSTINFSQIASTKILASLDKIKLDSVKELKQSYQELKEKIGRVPLLFDFANYGSTSPEVFANHTGFQNYAQFLVKMGESVKLTEFENAILSFLTKELLNGKRPHELLLLQALLTKEYISHREFENILKRFGTYCNEAVLKSVLAILSLDFFNVKQRQTTKKTQYGGQSLVQQDDLLNYVLAPKLSQTLQNSHIFKQLFTDVVNTGLKINQRYNKQEQFTLYQQYERKDVCRLLDWPKDVSAPMYGYRVDKKETPIFITYEKDSSQKRNALYHNTLEDGQTLRWYTRAPRHIDSDEVKRLLNTPKMKLHLFVKKSDAIGKKFFYLGQADIQKKTVKEELLGPKKKAVVGMNLRLQQPLESKMYQLLFE</sequence>
<dbReference type="Pfam" id="PF00271">
    <property type="entry name" value="Helicase_C"/>
    <property type="match status" value="1"/>
</dbReference>
<dbReference type="GO" id="GO:0003677">
    <property type="term" value="F:DNA binding"/>
    <property type="evidence" value="ECO:0007669"/>
    <property type="project" value="InterPro"/>
</dbReference>
<dbReference type="PROSITE" id="PS51194">
    <property type="entry name" value="HELICASE_CTER"/>
    <property type="match status" value="1"/>
</dbReference>
<organism evidence="3 4">
    <name type="scientific">Lactobacillus bombicola</name>
    <dbReference type="NCBI Taxonomy" id="1505723"/>
    <lineage>
        <taxon>Bacteria</taxon>
        <taxon>Bacillati</taxon>
        <taxon>Bacillota</taxon>
        <taxon>Bacilli</taxon>
        <taxon>Lactobacillales</taxon>
        <taxon>Lactobacillaceae</taxon>
        <taxon>Lactobacillus</taxon>
    </lineage>
</organism>
<evidence type="ECO:0000259" key="2">
    <source>
        <dbReference type="PROSITE" id="PS51194"/>
    </source>
</evidence>
<evidence type="ECO:0000313" key="4">
    <source>
        <dbReference type="Proteomes" id="UP000199599"/>
    </source>
</evidence>
<dbReference type="InterPro" id="IPR021835">
    <property type="entry name" value="DUF3427"/>
</dbReference>
<dbReference type="Pfam" id="PF13091">
    <property type="entry name" value="PLDc_2"/>
    <property type="match status" value="1"/>
</dbReference>
<dbReference type="EMBL" id="FOMN01000014">
    <property type="protein sequence ID" value="SFD62864.1"/>
    <property type="molecule type" value="Genomic_DNA"/>
</dbReference>
<dbReference type="Pfam" id="PF11907">
    <property type="entry name" value="DUF3427"/>
    <property type="match status" value="1"/>
</dbReference>
<dbReference type="PANTHER" id="PTHR47396">
    <property type="entry name" value="TYPE I RESTRICTION ENZYME ECOKI R PROTEIN"/>
    <property type="match status" value="1"/>
</dbReference>
<dbReference type="InterPro" id="IPR027417">
    <property type="entry name" value="P-loop_NTPase"/>
</dbReference>
<dbReference type="CDD" id="cd18799">
    <property type="entry name" value="SF2_C_EcoAI-like"/>
    <property type="match status" value="1"/>
</dbReference>
<dbReference type="InterPro" id="IPR014001">
    <property type="entry name" value="Helicase_ATP-bd"/>
</dbReference>
<dbReference type="GO" id="GO:0005524">
    <property type="term" value="F:ATP binding"/>
    <property type="evidence" value="ECO:0007669"/>
    <property type="project" value="InterPro"/>
</dbReference>
<dbReference type="RefSeq" id="WP_090094197.1">
    <property type="nucleotide sequence ID" value="NZ_CBCRVU010000007.1"/>
</dbReference>
<dbReference type="SUPFAM" id="SSF56024">
    <property type="entry name" value="Phospholipase D/nuclease"/>
    <property type="match status" value="1"/>
</dbReference>
<dbReference type="CDD" id="cd09204">
    <property type="entry name" value="PLDc_N_DEXD_b2"/>
    <property type="match status" value="1"/>
</dbReference>
<dbReference type="Proteomes" id="UP000199599">
    <property type="component" value="Unassembled WGS sequence"/>
</dbReference>
<evidence type="ECO:0000313" key="3">
    <source>
        <dbReference type="EMBL" id="SFD62864.1"/>
    </source>
</evidence>
<dbReference type="GO" id="GO:0016787">
    <property type="term" value="F:hydrolase activity"/>
    <property type="evidence" value="ECO:0007669"/>
    <property type="project" value="InterPro"/>
</dbReference>
<dbReference type="InterPro" id="IPR058403">
    <property type="entry name" value="DUF8090"/>
</dbReference>
<dbReference type="CDD" id="cd18032">
    <property type="entry name" value="DEXHc_RE_I_III_res"/>
    <property type="match status" value="1"/>
</dbReference>
<dbReference type="PROSITE" id="PS51192">
    <property type="entry name" value="HELICASE_ATP_BIND_1"/>
    <property type="match status" value="1"/>
</dbReference>
<evidence type="ECO:0000259" key="1">
    <source>
        <dbReference type="PROSITE" id="PS51192"/>
    </source>
</evidence>